<dbReference type="InterPro" id="IPR011495">
    <property type="entry name" value="Sig_transdc_His_kin_sub2_dim/P"/>
</dbReference>
<comment type="caution">
    <text evidence="2">The sequence shown here is derived from an EMBL/GenBank/DDBJ whole genome shotgun (WGS) entry which is preliminary data.</text>
</comment>
<reference evidence="2" key="1">
    <citation type="submission" date="2021-10" db="EMBL/GenBank/DDBJ databases">
        <title>Loktanella gaetbuli sp. nov., isolated from a tidal flat.</title>
        <authorList>
            <person name="Park S."/>
            <person name="Yoon J.-H."/>
        </authorList>
    </citation>
    <scope>NUCLEOTIDE SEQUENCE</scope>
    <source>
        <strain evidence="2">TSTF-M6</strain>
    </source>
</reference>
<dbReference type="RefSeq" id="WP_226748613.1">
    <property type="nucleotide sequence ID" value="NZ_JAJATZ010000005.1"/>
</dbReference>
<gene>
    <name evidence="2" type="ORF">LGQ03_12095</name>
</gene>
<proteinExistence type="predicted"/>
<dbReference type="InterPro" id="IPR003594">
    <property type="entry name" value="HATPase_dom"/>
</dbReference>
<dbReference type="PANTHER" id="PTHR43102">
    <property type="entry name" value="SLR1143 PROTEIN"/>
    <property type="match status" value="1"/>
</dbReference>
<dbReference type="InterPro" id="IPR003018">
    <property type="entry name" value="GAF"/>
</dbReference>
<dbReference type="Pfam" id="PF01590">
    <property type="entry name" value="GAF"/>
    <property type="match status" value="1"/>
</dbReference>
<dbReference type="Gene3D" id="3.30.565.10">
    <property type="entry name" value="Histidine kinase-like ATPase, C-terminal domain"/>
    <property type="match status" value="1"/>
</dbReference>
<dbReference type="PANTHER" id="PTHR43102:SF2">
    <property type="entry name" value="GAF DOMAIN-CONTAINING PROTEIN"/>
    <property type="match status" value="1"/>
</dbReference>
<dbReference type="Proteomes" id="UP001138961">
    <property type="component" value="Unassembled WGS sequence"/>
</dbReference>
<dbReference type="SUPFAM" id="SSF55874">
    <property type="entry name" value="ATPase domain of HSP90 chaperone/DNA topoisomerase II/histidine kinase"/>
    <property type="match status" value="1"/>
</dbReference>
<name>A0ABS8BWT1_9RHOB</name>
<dbReference type="InterPro" id="IPR036890">
    <property type="entry name" value="HATPase_C_sf"/>
</dbReference>
<dbReference type="InterPro" id="IPR029016">
    <property type="entry name" value="GAF-like_dom_sf"/>
</dbReference>
<protein>
    <submittedName>
        <fullName evidence="2">GAF domain-containing protein</fullName>
    </submittedName>
</protein>
<dbReference type="SMART" id="SM00065">
    <property type="entry name" value="GAF"/>
    <property type="match status" value="1"/>
</dbReference>
<sequence>MQAPLHPDEDQRLSALDAYDMIETPTESDFDDIVDLASRICETPVSLMSLLDKDRQWFKASVGTDTDSTPRENAICGHTILQDDLLEIEDTLNDPRTWDNQLIVEEHGMRFYAGVQLRTPQGLPIGTLCVLDDKPRKLTEFQRTALRTLANQVMSQLELRRTLRNQEILRGEMDHRVKNSLQTVQSLIRIYASKVSDPVATEAFAAVDRRLTAVVALHRELHQSSAVTRVRMQPFLSGILAHLSQTCPENVRVTSKIADFELSSAEATAVAVVLSECVANAIKHAFPDNRAGEISISFQYEPDGSVRLSCADNGVGKTDTPSEVAAMTSLGQRIMDASAQQIAATLDREAQNDGYRVTMTFTPVATGRPA</sequence>
<accession>A0ABS8BWT1</accession>
<organism evidence="2 3">
    <name type="scientific">Loktanella gaetbuli</name>
    <dbReference type="NCBI Taxonomy" id="2881335"/>
    <lineage>
        <taxon>Bacteria</taxon>
        <taxon>Pseudomonadati</taxon>
        <taxon>Pseudomonadota</taxon>
        <taxon>Alphaproteobacteria</taxon>
        <taxon>Rhodobacterales</taxon>
        <taxon>Roseobacteraceae</taxon>
        <taxon>Loktanella</taxon>
    </lineage>
</organism>
<evidence type="ECO:0000259" key="1">
    <source>
        <dbReference type="SMART" id="SM00065"/>
    </source>
</evidence>
<evidence type="ECO:0000313" key="2">
    <source>
        <dbReference type="EMBL" id="MCB5199981.1"/>
    </source>
</evidence>
<feature type="domain" description="GAF" evidence="1">
    <location>
        <begin position="25"/>
        <end position="167"/>
    </location>
</feature>
<evidence type="ECO:0000313" key="3">
    <source>
        <dbReference type="Proteomes" id="UP001138961"/>
    </source>
</evidence>
<dbReference type="Pfam" id="PF07568">
    <property type="entry name" value="HisKA_2"/>
    <property type="match status" value="1"/>
</dbReference>
<dbReference type="EMBL" id="JAJATZ010000005">
    <property type="protein sequence ID" value="MCB5199981.1"/>
    <property type="molecule type" value="Genomic_DNA"/>
</dbReference>
<dbReference type="SUPFAM" id="SSF55781">
    <property type="entry name" value="GAF domain-like"/>
    <property type="match status" value="1"/>
</dbReference>
<dbReference type="Gene3D" id="3.30.450.40">
    <property type="match status" value="1"/>
</dbReference>
<keyword evidence="3" id="KW-1185">Reference proteome</keyword>
<dbReference type="Pfam" id="PF13581">
    <property type="entry name" value="HATPase_c_2"/>
    <property type="match status" value="1"/>
</dbReference>